<feature type="compositionally biased region" description="Acidic residues" evidence="26">
    <location>
        <begin position="1176"/>
        <end position="1186"/>
    </location>
</feature>
<evidence type="ECO:0000256" key="14">
    <source>
        <dbReference type="ARBA" id="ARBA00040602"/>
    </source>
</evidence>
<dbReference type="CDD" id="cd07521">
    <property type="entry name" value="HAD_FCP1-like"/>
    <property type="match status" value="1"/>
</dbReference>
<dbReference type="PROSITE" id="PS51767">
    <property type="entry name" value="PEPTIDASE_A1"/>
    <property type="match status" value="1"/>
</dbReference>
<feature type="compositionally biased region" description="Basic and acidic residues" evidence="26">
    <location>
        <begin position="1057"/>
        <end position="1067"/>
    </location>
</feature>
<dbReference type="SUPFAM" id="SSF50630">
    <property type="entry name" value="Acid proteases"/>
    <property type="match status" value="1"/>
</dbReference>
<keyword evidence="6 25" id="KW-0645">Protease</keyword>
<dbReference type="SUPFAM" id="SSF52113">
    <property type="entry name" value="BRCT domain"/>
    <property type="match status" value="1"/>
</dbReference>
<keyword evidence="5" id="KW-0926">Vacuole</keyword>
<dbReference type="GO" id="GO:0004190">
    <property type="term" value="F:aspartic-type endopeptidase activity"/>
    <property type="evidence" value="ECO:0007669"/>
    <property type="project" value="UniProtKB-KW"/>
</dbReference>
<dbReference type="VEuPathDB" id="FungiDB:ASPNIDRAFT2_1122051"/>
<feature type="active site" evidence="23">
    <location>
        <position position="287"/>
    </location>
</feature>
<comment type="similarity">
    <text evidence="3 25">Belongs to the peptidase A1 family.</text>
</comment>
<evidence type="ECO:0000256" key="11">
    <source>
        <dbReference type="ARBA" id="ARBA00023157"/>
    </source>
</evidence>
<evidence type="ECO:0000256" key="3">
    <source>
        <dbReference type="ARBA" id="ARBA00007447"/>
    </source>
</evidence>
<evidence type="ECO:0000256" key="24">
    <source>
        <dbReference type="PIRSR" id="PIRSR601461-2"/>
    </source>
</evidence>
<feature type="compositionally biased region" description="Acidic residues" evidence="26">
    <location>
        <begin position="1068"/>
        <end position="1077"/>
    </location>
</feature>
<dbReference type="PANTHER" id="PTHR47966:SF51">
    <property type="entry name" value="BETA-SITE APP-CLEAVING ENZYME, ISOFORM A-RELATED"/>
    <property type="match status" value="1"/>
</dbReference>
<evidence type="ECO:0000256" key="2">
    <source>
        <dbReference type="ARBA" id="ARBA00004410"/>
    </source>
</evidence>
<dbReference type="Proteomes" id="UP000068243">
    <property type="component" value="Unassembled WGS sequence"/>
</dbReference>
<dbReference type="Gene3D" id="3.40.50.1000">
    <property type="entry name" value="HAD superfamily/HAD-like"/>
    <property type="match status" value="1"/>
</dbReference>
<evidence type="ECO:0000256" key="4">
    <source>
        <dbReference type="ARBA" id="ARBA00013081"/>
    </source>
</evidence>
<accession>A0A100I837</accession>
<dbReference type="SMART" id="SM00577">
    <property type="entry name" value="CPDc"/>
    <property type="match status" value="1"/>
</dbReference>
<dbReference type="VEuPathDB" id="FungiDB:ATCC64974_56920"/>
<dbReference type="Gene3D" id="1.10.287.10">
    <property type="entry name" value="S15/NS1, RNA-binding"/>
    <property type="match status" value="1"/>
</dbReference>
<feature type="disulfide bond" evidence="24">
    <location>
        <begin position="116"/>
        <end position="121"/>
    </location>
</feature>
<evidence type="ECO:0000256" key="13">
    <source>
        <dbReference type="ARBA" id="ARBA00023242"/>
    </source>
</evidence>
<feature type="compositionally biased region" description="Low complexity" evidence="26">
    <location>
        <begin position="1138"/>
        <end position="1158"/>
    </location>
</feature>
<dbReference type="PROSITE" id="PS50172">
    <property type="entry name" value="BRCT"/>
    <property type="match status" value="1"/>
</dbReference>
<dbReference type="VEuPathDB" id="FungiDB:M747DRAFT_296109"/>
<dbReference type="InterPro" id="IPR001357">
    <property type="entry name" value="BRCT_dom"/>
</dbReference>
<evidence type="ECO:0000256" key="5">
    <source>
        <dbReference type="ARBA" id="ARBA00022554"/>
    </source>
</evidence>
<evidence type="ECO:0000256" key="19">
    <source>
        <dbReference type="ARBA" id="ARBA00067071"/>
    </source>
</evidence>
<comment type="catalytic activity">
    <reaction evidence="16">
        <text>O-phospho-L-threonyl-[protein] + H2O = L-threonyl-[protein] + phosphate</text>
        <dbReference type="Rhea" id="RHEA:47004"/>
        <dbReference type="Rhea" id="RHEA-COMP:11060"/>
        <dbReference type="Rhea" id="RHEA-COMP:11605"/>
        <dbReference type="ChEBI" id="CHEBI:15377"/>
        <dbReference type="ChEBI" id="CHEBI:30013"/>
        <dbReference type="ChEBI" id="CHEBI:43474"/>
        <dbReference type="ChEBI" id="CHEBI:61977"/>
        <dbReference type="EC" id="3.1.3.16"/>
    </reaction>
</comment>
<dbReference type="Pfam" id="PF00026">
    <property type="entry name" value="Asp"/>
    <property type="match status" value="1"/>
</dbReference>
<dbReference type="VEuPathDB" id="FungiDB:M747DRAFT_315405"/>
<dbReference type="EC" id="3.1.3.16" evidence="4"/>
<dbReference type="GO" id="GO:0000324">
    <property type="term" value="C:fungal-type vacuole"/>
    <property type="evidence" value="ECO:0007669"/>
    <property type="project" value="InterPro"/>
</dbReference>
<keyword evidence="9 25" id="KW-0378">Hydrolase</keyword>
<dbReference type="FunFam" id="3.40.50.10190:FF:000049">
    <property type="entry name" value="RNA Polymerase II CTD phosphatase Fcp1"/>
    <property type="match status" value="1"/>
</dbReference>
<feature type="region of interest" description="Disordered" evidence="26">
    <location>
        <begin position="1054"/>
        <end position="1186"/>
    </location>
</feature>
<keyword evidence="10" id="KW-0904">Protein phosphatase</keyword>
<dbReference type="PANTHER" id="PTHR47966">
    <property type="entry name" value="BETA-SITE APP-CLEAVING ENZYME, ISOFORM A-RELATED"/>
    <property type="match status" value="1"/>
</dbReference>
<evidence type="ECO:0000256" key="8">
    <source>
        <dbReference type="ARBA" id="ARBA00022750"/>
    </source>
</evidence>
<feature type="compositionally biased region" description="Acidic residues" evidence="26">
    <location>
        <begin position="1099"/>
        <end position="1117"/>
    </location>
</feature>
<dbReference type="PROSITE" id="PS50969">
    <property type="entry name" value="FCP1"/>
    <property type="match status" value="1"/>
</dbReference>
<dbReference type="FunFam" id="3.40.50.1000:FF:000142">
    <property type="entry name" value="Similar to FCP1-like phosphatase"/>
    <property type="match status" value="1"/>
</dbReference>
<keyword evidence="12" id="KW-0325">Glycoprotein</keyword>
<dbReference type="VEuPathDB" id="FungiDB:ATCC64974_56910"/>
<feature type="region of interest" description="Disordered" evidence="26">
    <location>
        <begin position="803"/>
        <end position="825"/>
    </location>
</feature>
<dbReference type="GO" id="GO:0004722">
    <property type="term" value="F:protein serine/threonine phosphatase activity"/>
    <property type="evidence" value="ECO:0007669"/>
    <property type="project" value="UniProtKB-EC"/>
</dbReference>
<comment type="subcellular location">
    <subcellularLocation>
        <location evidence="1">Nucleus</location>
    </subcellularLocation>
    <subcellularLocation>
        <location evidence="2">Vacuole lumen</location>
    </subcellularLocation>
</comment>
<dbReference type="SMART" id="SM00292">
    <property type="entry name" value="BRCT"/>
    <property type="match status" value="1"/>
</dbReference>
<dbReference type="InterPro" id="IPR001461">
    <property type="entry name" value="Aspartic_peptidase_A1"/>
</dbReference>
<dbReference type="Pfam" id="PF03031">
    <property type="entry name" value="NIF"/>
    <property type="match status" value="1"/>
</dbReference>
<evidence type="ECO:0000256" key="16">
    <source>
        <dbReference type="ARBA" id="ARBA00048336"/>
    </source>
</evidence>
<feature type="chain" id="PRO_5007087226" description="RNA polymerase II subunit A C-terminal domain phosphatase" evidence="27">
    <location>
        <begin position="19"/>
        <end position="1213"/>
    </location>
</feature>
<evidence type="ECO:0000313" key="31">
    <source>
        <dbReference type="EMBL" id="GAQ36436.1"/>
    </source>
</evidence>
<evidence type="ECO:0000256" key="6">
    <source>
        <dbReference type="ARBA" id="ARBA00022670"/>
    </source>
</evidence>
<dbReference type="PROSITE" id="PS00141">
    <property type="entry name" value="ASP_PROTEASE"/>
    <property type="match status" value="2"/>
</dbReference>
<evidence type="ECO:0000259" key="29">
    <source>
        <dbReference type="PROSITE" id="PS50969"/>
    </source>
</evidence>
<feature type="active site" evidence="23">
    <location>
        <position position="103"/>
    </location>
</feature>
<dbReference type="InterPro" id="IPR036420">
    <property type="entry name" value="BRCT_dom_sf"/>
</dbReference>
<dbReference type="InterPro" id="IPR001969">
    <property type="entry name" value="Aspartic_peptidase_AS"/>
</dbReference>
<dbReference type="EMBL" id="BCMY01000002">
    <property type="protein sequence ID" value="GAQ36436.1"/>
    <property type="molecule type" value="Genomic_DNA"/>
</dbReference>
<dbReference type="CDD" id="cd17729">
    <property type="entry name" value="BRCT_CTDP1"/>
    <property type="match status" value="1"/>
</dbReference>
<gene>
    <name evidence="31" type="ORF">ABL_01670</name>
</gene>
<dbReference type="GO" id="GO:0005634">
    <property type="term" value="C:nucleus"/>
    <property type="evidence" value="ECO:0007669"/>
    <property type="project" value="UniProtKB-SubCell"/>
</dbReference>
<dbReference type="InterPro" id="IPR011947">
    <property type="entry name" value="FCP1_euk"/>
</dbReference>
<organism evidence="31 32">
    <name type="scientific">Aspergillus niger</name>
    <dbReference type="NCBI Taxonomy" id="5061"/>
    <lineage>
        <taxon>Eukaryota</taxon>
        <taxon>Fungi</taxon>
        <taxon>Dikarya</taxon>
        <taxon>Ascomycota</taxon>
        <taxon>Pezizomycotina</taxon>
        <taxon>Eurotiomycetes</taxon>
        <taxon>Eurotiomycetidae</taxon>
        <taxon>Eurotiales</taxon>
        <taxon>Aspergillaceae</taxon>
        <taxon>Aspergillus</taxon>
        <taxon>Aspergillus subgen. Circumdati</taxon>
    </lineage>
</organism>
<dbReference type="FunFam" id="2.40.70.10:FF:000002">
    <property type="entry name" value="Vacuolar aspartic proteinase"/>
    <property type="match status" value="1"/>
</dbReference>
<dbReference type="GO" id="GO:0006508">
    <property type="term" value="P:proteolysis"/>
    <property type="evidence" value="ECO:0007669"/>
    <property type="project" value="UniProtKB-KW"/>
</dbReference>
<dbReference type="Gene3D" id="2.40.70.10">
    <property type="entry name" value="Acid Proteases"/>
    <property type="match status" value="2"/>
</dbReference>
<evidence type="ECO:0000256" key="27">
    <source>
        <dbReference type="SAM" id="SignalP"/>
    </source>
</evidence>
<dbReference type="AlphaFoldDB" id="A0A100I837"/>
<feature type="region of interest" description="Disordered" evidence="26">
    <location>
        <begin position="715"/>
        <end position="739"/>
    </location>
</feature>
<keyword evidence="7 27" id="KW-0732">Signal</keyword>
<evidence type="ECO:0000256" key="18">
    <source>
        <dbReference type="ARBA" id="ARBA00055395"/>
    </source>
</evidence>
<name>A0A100I837_ASPNG</name>
<evidence type="ECO:0000256" key="10">
    <source>
        <dbReference type="ARBA" id="ARBA00022912"/>
    </source>
</evidence>
<feature type="domain" description="FCP1 homology" evidence="29">
    <location>
        <begin position="545"/>
        <end position="721"/>
    </location>
</feature>
<reference evidence="32" key="1">
    <citation type="journal article" date="2016" name="Genome Announc.">
        <title>Draft genome sequence of Aspergillus niger strain An76.</title>
        <authorList>
            <person name="Gong W."/>
            <person name="Cheng Z."/>
            <person name="Zhang H."/>
            <person name="Liu L."/>
            <person name="Gao P."/>
            <person name="Wang L."/>
        </authorList>
    </citation>
    <scope>NUCLEOTIDE SEQUENCE [LARGE SCALE GENOMIC DNA]</scope>
    <source>
        <strain evidence="32">An76</strain>
    </source>
</reference>
<feature type="region of interest" description="Disordered" evidence="26">
    <location>
        <begin position="993"/>
        <end position="1033"/>
    </location>
</feature>
<keyword evidence="13" id="KW-0539">Nucleus</keyword>
<feature type="domain" description="Peptidase A1" evidence="30">
    <location>
        <begin position="85"/>
        <end position="395"/>
    </location>
</feature>
<dbReference type="InterPro" id="IPR033819">
    <property type="entry name" value="Saccharopepsin"/>
</dbReference>
<dbReference type="VEuPathDB" id="FungiDB:An02g07210"/>
<evidence type="ECO:0000256" key="26">
    <source>
        <dbReference type="SAM" id="MobiDB-lite"/>
    </source>
</evidence>
<proteinExistence type="inferred from homology"/>
<dbReference type="GO" id="GO:0005775">
    <property type="term" value="C:vacuolar lumen"/>
    <property type="evidence" value="ECO:0007669"/>
    <property type="project" value="UniProtKB-SubCell"/>
</dbReference>
<dbReference type="InterPro" id="IPR004274">
    <property type="entry name" value="FCP1_dom"/>
</dbReference>
<comment type="function">
    <text evidence="18">Vacuolar aspartic endopeptidase which is probably also secreted and contributes to virulence.</text>
</comment>
<evidence type="ECO:0000256" key="7">
    <source>
        <dbReference type="ARBA" id="ARBA00022729"/>
    </source>
</evidence>
<feature type="signal peptide" evidence="27">
    <location>
        <begin position="1"/>
        <end position="18"/>
    </location>
</feature>
<evidence type="ECO:0000256" key="25">
    <source>
        <dbReference type="RuleBase" id="RU000454"/>
    </source>
</evidence>
<feature type="disulfide bond" evidence="24">
    <location>
        <begin position="321"/>
        <end position="354"/>
    </location>
</feature>
<evidence type="ECO:0000259" key="28">
    <source>
        <dbReference type="PROSITE" id="PS50172"/>
    </source>
</evidence>
<evidence type="ECO:0000259" key="30">
    <source>
        <dbReference type="PROSITE" id="PS51767"/>
    </source>
</evidence>
<dbReference type="CDD" id="cd05488">
    <property type="entry name" value="Proteinase_A_fungi"/>
    <property type="match status" value="1"/>
</dbReference>
<dbReference type="OrthoDB" id="10249888at2759"/>
<dbReference type="SUPFAM" id="SSF56784">
    <property type="entry name" value="HAD-like"/>
    <property type="match status" value="1"/>
</dbReference>
<dbReference type="PaxDb" id="5061-CADANGAP00002175"/>
<evidence type="ECO:0000256" key="12">
    <source>
        <dbReference type="ARBA" id="ARBA00023180"/>
    </source>
</evidence>
<evidence type="ECO:0000313" key="32">
    <source>
        <dbReference type="Proteomes" id="UP000068243"/>
    </source>
</evidence>
<dbReference type="PROSITE" id="PS51257">
    <property type="entry name" value="PROKAR_LIPOPROTEIN"/>
    <property type="match status" value="1"/>
</dbReference>
<keyword evidence="8 25" id="KW-0064">Aspartyl protease</keyword>
<evidence type="ECO:0000256" key="23">
    <source>
        <dbReference type="PIRSR" id="PIRSR601461-1"/>
    </source>
</evidence>
<dbReference type="Gene3D" id="3.40.50.10190">
    <property type="entry name" value="BRCT domain"/>
    <property type="match status" value="1"/>
</dbReference>
<dbReference type="InterPro" id="IPR033121">
    <property type="entry name" value="PEPTIDASE_A1"/>
</dbReference>
<dbReference type="InterPro" id="IPR036412">
    <property type="entry name" value="HAD-like_sf"/>
</dbReference>
<dbReference type="VEuPathDB" id="FungiDB:An02g07230"/>
<dbReference type="Pfam" id="PF00533">
    <property type="entry name" value="BRCT"/>
    <property type="match status" value="1"/>
</dbReference>
<dbReference type="VEuPathDB" id="FungiDB:ASPNIDRAFT2_1144751"/>
<evidence type="ECO:0000256" key="1">
    <source>
        <dbReference type="ARBA" id="ARBA00004123"/>
    </source>
</evidence>
<sequence>MKSASLLTASVLLGCASAEVHKLKLNKVPLEEQLYTHNIDAHVRALGQKYMGIRPSIHKELVEENPINDMSRHDVLVDNFLNAQYFSEIELGTPPQKFKVVLDTGSSNLWVPSSECSSIACYLHNKYDSSASSTYHKNGSEFAIKYGSGSLSGFISQDTLKIGDLKVKGQDFAEATNEPGLAFAFGRFDGILGLGYDTISVNKIVPPFYNMLDQGLLDEPVFAFYLGDTNKEGDDSVATFGGVDKDHYTGELIKIPLRRKAYWEVDLDAIALGDDVAELDNTGVILDTGTSLIALPADLAEMINAQIGAKKGWTGQYTVDCDKRSSLPDVTFTLAGHNFTITSYDYTLEVQGSCVSAFMGMDFPEPVGPLAILGDAFLRKWYSVYDLGNSAVGLAKANLHYPITVTSLLKQPGDKVERDEALFWYVYQTTVTEGDGLGNKVDVKRKFPTKFESTVDGEVVQWKIEKGDVIDEPVDVLEVDEPCAHEVQFGGLCAICGKDMTDFSYNTEVTDVHRAPIQMAHDNTTLTVSEQEATRVEEDAKRRLLANRKLSLVVDLDQTIIHATVDPTVGEWMQDKENPNYQALSDVRAFQLVDDGPGMRGCWYYVKLRPGLESFLQNVSEMYELHIYTMGTRSYAQHIASIIDPDRKLFGDRILSRDESGSLVAKNLHRLFPVDTKMVVIIDDRGDVWRWNPNLIKVSPYDFFVGIGDINSSFLPKKQELGPPSKGGEKPAAKTAKGGLAEHHVNGATAKRDDQTEVSTLEQLVTMGGGDNPRLLQEQSDAQEETIMHQVEDRPLLQKQKELDAEDDAAESSDTSSSIDDSQDLSKHRHHLLEDNDRELFDLEVRLEQVHRDFFDEYDRRRSRALGGRVAALRGEKPSKEKDVDLKLVPDVKIIMPQMKHRILGGVTLVFSGVLPLGTDTQNADISLWAKSFGAVIASKINMKTTHLVAGRNRTAKVREATRYPKVKIVTTQWLLDCLTQWKRLAEEPYLLPVHPDDRGEPISPGSKEVAESAWLSSSDEATGDSVADDEEATEDILKSAGISEMSPLGYDDEEQAAVHDELKEFLGSDDESESDSEATFMDELGTPASKKRKREEGEGGDDDDDQDMDSAGEGDEPGSRLAQRIKRSYERSTGLKEVASAGAVESTASTTASATEPGTEEPEQVADKSSPPDPAEVDPADEDDELEREMMAALEGGDYNSEAEEQIANENG</sequence>
<comment type="caution">
    <text evidence="31">The sequence shown here is derived from an EMBL/GenBank/DDBJ whole genome shotgun (WGS) entry which is preliminary data.</text>
</comment>
<dbReference type="FunFam" id="2.40.70.10:FF:000036">
    <property type="entry name" value="Vacuolar aspartic protease"/>
    <property type="match status" value="1"/>
</dbReference>
<evidence type="ECO:0000256" key="17">
    <source>
        <dbReference type="ARBA" id="ARBA00052037"/>
    </source>
</evidence>
<dbReference type="GO" id="GO:0006357">
    <property type="term" value="P:regulation of transcription by RNA polymerase II"/>
    <property type="evidence" value="ECO:0007669"/>
    <property type="project" value="UniProtKB-ARBA"/>
</dbReference>
<keyword evidence="11 24" id="KW-1015">Disulfide bond</keyword>
<dbReference type="PRINTS" id="PR00792">
    <property type="entry name" value="PEPSIN"/>
</dbReference>
<dbReference type="EC" id="3.4.23.25" evidence="19"/>
<comment type="catalytic activity">
    <reaction evidence="15">
        <text>O-phospho-L-seryl-[protein] + H2O = L-seryl-[protein] + phosphate</text>
        <dbReference type="Rhea" id="RHEA:20629"/>
        <dbReference type="Rhea" id="RHEA-COMP:9863"/>
        <dbReference type="Rhea" id="RHEA-COMP:11604"/>
        <dbReference type="ChEBI" id="CHEBI:15377"/>
        <dbReference type="ChEBI" id="CHEBI:29999"/>
        <dbReference type="ChEBI" id="CHEBI:43474"/>
        <dbReference type="ChEBI" id="CHEBI:83421"/>
        <dbReference type="EC" id="3.1.3.16"/>
    </reaction>
</comment>
<evidence type="ECO:0000256" key="9">
    <source>
        <dbReference type="ARBA" id="ARBA00022801"/>
    </source>
</evidence>
<protein>
    <recommendedName>
        <fullName evidence="14">RNA polymerase II subunit A C-terminal domain phosphatase</fullName>
        <ecNumber evidence="4">3.1.3.16</ecNumber>
        <ecNumber evidence="19">3.4.23.25</ecNumber>
    </recommendedName>
    <alternativeName>
        <fullName evidence="22">Aspartic endopeptidase PEP2</fullName>
    </alternativeName>
    <alternativeName>
        <fullName evidence="21">Aspartic protease PEP2</fullName>
    </alternativeName>
    <alternativeName>
        <fullName evidence="20">CTD phosphatase FCP1</fullName>
    </alternativeName>
</protein>
<evidence type="ECO:0000256" key="21">
    <source>
        <dbReference type="ARBA" id="ARBA00079414"/>
    </source>
</evidence>
<feature type="domain" description="BRCT" evidence="28">
    <location>
        <begin position="899"/>
        <end position="992"/>
    </location>
</feature>
<evidence type="ECO:0000256" key="22">
    <source>
        <dbReference type="ARBA" id="ARBA00079734"/>
    </source>
</evidence>
<dbReference type="InterPro" id="IPR023214">
    <property type="entry name" value="HAD_sf"/>
</dbReference>
<comment type="catalytic activity">
    <reaction evidence="17">
        <text>Hydrolysis of proteins with broad specificity for peptide bonds. Cleaves -Leu-Leu-|-Val-Tyr- bond in a synthetic substrate. Does not act on esters of Tyr or Arg.</text>
        <dbReference type="EC" id="3.4.23.25"/>
    </reaction>
</comment>
<evidence type="ECO:0000256" key="15">
    <source>
        <dbReference type="ARBA" id="ARBA00047761"/>
    </source>
</evidence>
<dbReference type="InterPro" id="IPR021109">
    <property type="entry name" value="Peptidase_aspartic_dom_sf"/>
</dbReference>
<evidence type="ECO:0000256" key="20">
    <source>
        <dbReference type="ARBA" id="ARBA00078580"/>
    </source>
</evidence>
<dbReference type="NCBIfam" id="TIGR02250">
    <property type="entry name" value="FCP1_euk"/>
    <property type="match status" value="1"/>
</dbReference>